<dbReference type="GeneTree" id="ENSGT01030000235134"/>
<keyword evidence="3" id="KW-1185">Reference proteome</keyword>
<dbReference type="InParanoid" id="A0A663EQV5"/>
<feature type="region of interest" description="Disordered" evidence="1">
    <location>
        <begin position="32"/>
        <end position="62"/>
    </location>
</feature>
<evidence type="ECO:0008006" key="4">
    <source>
        <dbReference type="Google" id="ProtNLM"/>
    </source>
</evidence>
<dbReference type="Ensembl" id="ENSACCT00020014878.1">
    <property type="protein sequence ID" value="ENSACCP00020014249.1"/>
    <property type="gene ID" value="ENSACCG00020009828.1"/>
</dbReference>
<feature type="compositionally biased region" description="Basic and acidic residues" evidence="1">
    <location>
        <begin position="32"/>
        <end position="44"/>
    </location>
</feature>
<protein>
    <recommendedName>
        <fullName evidence="4">Sodium voltage-gated channel alpha subunit 1</fullName>
    </recommendedName>
</protein>
<dbReference type="AlphaFoldDB" id="A0A663EQV5"/>
<evidence type="ECO:0000256" key="1">
    <source>
        <dbReference type="SAM" id="MobiDB-lite"/>
    </source>
</evidence>
<proteinExistence type="predicted"/>
<name>A0A663EQV5_AQUCH</name>
<evidence type="ECO:0000313" key="2">
    <source>
        <dbReference type="Ensembl" id="ENSACCP00020014249.1"/>
    </source>
</evidence>
<evidence type="ECO:0000313" key="3">
    <source>
        <dbReference type="Proteomes" id="UP000472275"/>
    </source>
</evidence>
<sequence length="143" mass="16219">MEQSVLVPPGPDSFQYFTRESLAAIEQRIAAEKAKNSKQDRKDNDDENGPKPNSDLEAGKTLPFIYGDIPPGMVSEPLEDMDPYYINKKVSLISILFIRQCLECFIMFISFSWSGSYSLLLQSVNLQPRRVCHSNNVETVEHC</sequence>
<reference evidence="2" key="2">
    <citation type="submission" date="2025-09" db="UniProtKB">
        <authorList>
            <consortium name="Ensembl"/>
        </authorList>
    </citation>
    <scope>IDENTIFICATION</scope>
</reference>
<dbReference type="Proteomes" id="UP000472275">
    <property type="component" value="Chromosome 6"/>
</dbReference>
<reference evidence="2" key="1">
    <citation type="submission" date="2025-08" db="UniProtKB">
        <authorList>
            <consortium name="Ensembl"/>
        </authorList>
    </citation>
    <scope>IDENTIFICATION</scope>
</reference>
<organism evidence="2 3">
    <name type="scientific">Aquila chrysaetos chrysaetos</name>
    <dbReference type="NCBI Taxonomy" id="223781"/>
    <lineage>
        <taxon>Eukaryota</taxon>
        <taxon>Metazoa</taxon>
        <taxon>Chordata</taxon>
        <taxon>Craniata</taxon>
        <taxon>Vertebrata</taxon>
        <taxon>Euteleostomi</taxon>
        <taxon>Archelosauria</taxon>
        <taxon>Archosauria</taxon>
        <taxon>Dinosauria</taxon>
        <taxon>Saurischia</taxon>
        <taxon>Theropoda</taxon>
        <taxon>Coelurosauria</taxon>
        <taxon>Aves</taxon>
        <taxon>Neognathae</taxon>
        <taxon>Neoaves</taxon>
        <taxon>Telluraves</taxon>
        <taxon>Accipitrimorphae</taxon>
        <taxon>Accipitriformes</taxon>
        <taxon>Accipitridae</taxon>
        <taxon>Accipitrinae</taxon>
        <taxon>Aquila</taxon>
    </lineage>
</organism>
<accession>A0A663EQV5</accession>